<protein>
    <recommendedName>
        <fullName evidence="1">NmrA-like domain-containing protein</fullName>
    </recommendedName>
</protein>
<sequence length="243" mass="25792">MSVLIAGIAGMCGQPLARAALAKGHQVRGIGRNPDKPSEDLSAALEAFVRMAEIYNLAALQKTVKGVGAVICAYHAHLEAVVESLLLLLHAGERTGVKGWAPDLSRASWNYDWKRNRLGDHETRKDLLDHQAHLQFYGHSSEVGAGPLRPVQDDRRRVARYLGDGAKALFWMSAGDLAAYTIEAVPEPGAADGGSTVCRSPGVAAGDSGGIRGGARRAARELKPSLAVGDRRHARAGARVHTA</sequence>
<dbReference type="SUPFAM" id="SSF51735">
    <property type="entry name" value="NAD(P)-binding Rossmann-fold domains"/>
    <property type="match status" value="1"/>
</dbReference>
<comment type="caution">
    <text evidence="2">The sequence shown here is derived from an EMBL/GenBank/DDBJ whole genome shotgun (WGS) entry which is preliminary data.</text>
</comment>
<accession>A0A4Q4SYD9</accession>
<proteinExistence type="predicted"/>
<organism evidence="2 3">
    <name type="scientific">Monosporascus ibericus</name>
    <dbReference type="NCBI Taxonomy" id="155417"/>
    <lineage>
        <taxon>Eukaryota</taxon>
        <taxon>Fungi</taxon>
        <taxon>Dikarya</taxon>
        <taxon>Ascomycota</taxon>
        <taxon>Pezizomycotina</taxon>
        <taxon>Sordariomycetes</taxon>
        <taxon>Xylariomycetidae</taxon>
        <taxon>Xylariales</taxon>
        <taxon>Xylariales incertae sedis</taxon>
        <taxon>Monosporascus</taxon>
    </lineage>
</organism>
<name>A0A4Q4SYD9_9PEZI</name>
<dbReference type="Pfam" id="PF05368">
    <property type="entry name" value="NmrA"/>
    <property type="match status" value="1"/>
</dbReference>
<dbReference type="Gene3D" id="3.40.50.720">
    <property type="entry name" value="NAD(P)-binding Rossmann-like Domain"/>
    <property type="match status" value="1"/>
</dbReference>
<dbReference type="EMBL" id="QJNU01000770">
    <property type="protein sequence ID" value="RYO86710.1"/>
    <property type="molecule type" value="Genomic_DNA"/>
</dbReference>
<keyword evidence="3" id="KW-1185">Reference proteome</keyword>
<dbReference type="Proteomes" id="UP000293360">
    <property type="component" value="Unassembled WGS sequence"/>
</dbReference>
<evidence type="ECO:0000313" key="3">
    <source>
        <dbReference type="Proteomes" id="UP000293360"/>
    </source>
</evidence>
<feature type="domain" description="NmrA-like" evidence="1">
    <location>
        <begin position="3"/>
        <end position="98"/>
    </location>
</feature>
<dbReference type="InterPro" id="IPR008030">
    <property type="entry name" value="NmrA-like"/>
</dbReference>
<evidence type="ECO:0000313" key="2">
    <source>
        <dbReference type="EMBL" id="RYO86710.1"/>
    </source>
</evidence>
<dbReference type="STRING" id="155417.A0A4Q4SYD9"/>
<gene>
    <name evidence="2" type="ORF">DL764_008960</name>
</gene>
<reference evidence="2 3" key="1">
    <citation type="submission" date="2018-06" db="EMBL/GenBank/DDBJ databases">
        <title>Complete Genomes of Monosporascus.</title>
        <authorList>
            <person name="Robinson A.J."/>
            <person name="Natvig D.O."/>
        </authorList>
    </citation>
    <scope>NUCLEOTIDE SEQUENCE [LARGE SCALE GENOMIC DNA]</scope>
    <source>
        <strain evidence="2 3">CBS 110550</strain>
    </source>
</reference>
<evidence type="ECO:0000259" key="1">
    <source>
        <dbReference type="Pfam" id="PF05368"/>
    </source>
</evidence>
<dbReference type="AlphaFoldDB" id="A0A4Q4SYD9"/>
<dbReference type="OrthoDB" id="419598at2759"/>
<dbReference type="InterPro" id="IPR036291">
    <property type="entry name" value="NAD(P)-bd_dom_sf"/>
</dbReference>